<dbReference type="EMBL" id="JACHMH010000001">
    <property type="protein sequence ID" value="MBB4678867.1"/>
    <property type="molecule type" value="Genomic_DNA"/>
</dbReference>
<protein>
    <submittedName>
        <fullName evidence="1">Uncharacterized protein</fullName>
    </submittedName>
</protein>
<evidence type="ECO:0000313" key="1">
    <source>
        <dbReference type="EMBL" id="MBB4678867.1"/>
    </source>
</evidence>
<proteinExistence type="predicted"/>
<evidence type="ECO:0000313" key="2">
    <source>
        <dbReference type="Proteomes" id="UP000533598"/>
    </source>
</evidence>
<comment type="caution">
    <text evidence="1">The sequence shown here is derived from an EMBL/GenBank/DDBJ whole genome shotgun (WGS) entry which is preliminary data.</text>
</comment>
<accession>A0A7W7CCY8</accession>
<sequence>MLRQYLATGEYPGLDELVEIVELFDSMADREPD</sequence>
<gene>
    <name evidence="1" type="ORF">HNR67_004985</name>
</gene>
<reference evidence="1 2" key="1">
    <citation type="submission" date="2020-08" db="EMBL/GenBank/DDBJ databases">
        <title>Sequencing the genomes of 1000 actinobacteria strains.</title>
        <authorList>
            <person name="Klenk H.-P."/>
        </authorList>
    </citation>
    <scope>NUCLEOTIDE SEQUENCE [LARGE SCALE GENOMIC DNA]</scope>
    <source>
        <strain evidence="1 2">DSM 44230</strain>
    </source>
</reference>
<dbReference type="AlphaFoldDB" id="A0A7W7CCY8"/>
<name>A0A7W7CCY8_9PSEU</name>
<dbReference type="Proteomes" id="UP000533598">
    <property type="component" value="Unassembled WGS sequence"/>
</dbReference>
<keyword evidence="2" id="KW-1185">Reference proteome</keyword>
<organism evidence="1 2">
    <name type="scientific">Crossiella cryophila</name>
    <dbReference type="NCBI Taxonomy" id="43355"/>
    <lineage>
        <taxon>Bacteria</taxon>
        <taxon>Bacillati</taxon>
        <taxon>Actinomycetota</taxon>
        <taxon>Actinomycetes</taxon>
        <taxon>Pseudonocardiales</taxon>
        <taxon>Pseudonocardiaceae</taxon>
        <taxon>Crossiella</taxon>
    </lineage>
</organism>